<evidence type="ECO:0000313" key="2">
    <source>
        <dbReference type="EMBL" id="NHN56419.1"/>
    </source>
</evidence>
<evidence type="ECO:0000313" key="3">
    <source>
        <dbReference type="Proteomes" id="UP000744769"/>
    </source>
</evidence>
<dbReference type="InterPro" id="IPR039418">
    <property type="entry name" value="LexA-like"/>
</dbReference>
<dbReference type="SUPFAM" id="SSF51306">
    <property type="entry name" value="LexA/Signal peptidase"/>
    <property type="match status" value="1"/>
</dbReference>
<dbReference type="Gene3D" id="2.10.109.10">
    <property type="entry name" value="Umud Fragment, subunit A"/>
    <property type="match status" value="1"/>
</dbReference>
<keyword evidence="3" id="KW-1185">Reference proteome</keyword>
<protein>
    <submittedName>
        <fullName evidence="2">Peptidase S24</fullName>
    </submittedName>
</protein>
<name>A0A967EAZ3_9MICO</name>
<dbReference type="EMBL" id="JAAOIV010000008">
    <property type="protein sequence ID" value="NHN56419.1"/>
    <property type="molecule type" value="Genomic_DNA"/>
</dbReference>
<reference evidence="2" key="1">
    <citation type="submission" date="2020-03" db="EMBL/GenBank/DDBJ databases">
        <title>Draft sequencing of Calidifontibacter sp. DB0510.</title>
        <authorList>
            <person name="Kim D.-U."/>
        </authorList>
    </citation>
    <scope>NUCLEOTIDE SEQUENCE</scope>
    <source>
        <strain evidence="2">DB0510</strain>
    </source>
</reference>
<dbReference type="InterPro" id="IPR036286">
    <property type="entry name" value="LexA/Signal_pep-like_sf"/>
</dbReference>
<dbReference type="Proteomes" id="UP000744769">
    <property type="component" value="Unassembled WGS sequence"/>
</dbReference>
<proteinExistence type="predicted"/>
<gene>
    <name evidence="2" type="ORF">G9U51_11585</name>
</gene>
<accession>A0A967EAZ3</accession>
<dbReference type="InterPro" id="IPR015927">
    <property type="entry name" value="Peptidase_S24_S26A/B/C"/>
</dbReference>
<dbReference type="AlphaFoldDB" id="A0A967EAZ3"/>
<comment type="caution">
    <text evidence="2">The sequence shown here is derived from an EMBL/GenBank/DDBJ whole genome shotgun (WGS) entry which is preliminary data.</text>
</comment>
<sequence length="102" mass="11397">MAVVRGRSMEPTYRDGDRVLVRYAGRPRPGRAALVRLPPGPDGPRPLAIKRLGRHTPEGWWIERDNPREGVDSWAVGAIPQADVVAIVLCTVPRVGFRPPWR</sequence>
<dbReference type="Pfam" id="PF00717">
    <property type="entry name" value="Peptidase_S24"/>
    <property type="match status" value="1"/>
</dbReference>
<evidence type="ECO:0000259" key="1">
    <source>
        <dbReference type="Pfam" id="PF00717"/>
    </source>
</evidence>
<dbReference type="CDD" id="cd06529">
    <property type="entry name" value="S24_LexA-like"/>
    <property type="match status" value="1"/>
</dbReference>
<feature type="domain" description="Peptidase S24/S26A/S26B/S26C" evidence="1">
    <location>
        <begin position="2"/>
        <end position="68"/>
    </location>
</feature>
<organism evidence="2 3">
    <name type="scientific">Metallococcus carri</name>
    <dbReference type="NCBI Taxonomy" id="1656884"/>
    <lineage>
        <taxon>Bacteria</taxon>
        <taxon>Bacillati</taxon>
        <taxon>Actinomycetota</taxon>
        <taxon>Actinomycetes</taxon>
        <taxon>Micrococcales</taxon>
        <taxon>Dermacoccaceae</taxon>
        <taxon>Metallococcus</taxon>
    </lineage>
</organism>